<feature type="compositionally biased region" description="Polar residues" evidence="1">
    <location>
        <begin position="469"/>
        <end position="479"/>
    </location>
</feature>
<evidence type="ECO:0000313" key="5">
    <source>
        <dbReference type="Proteomes" id="UP000265200"/>
    </source>
</evidence>
<reference evidence="4 5" key="2">
    <citation type="submission" date="2017-04" db="EMBL/GenBank/DDBJ databases">
        <title>CpG methylation of centromeres and impact of large insertions on vertebrate speciation.</title>
        <authorList>
            <person name="Ichikawa K."/>
            <person name="Yoshimura J."/>
            <person name="Morishita S."/>
        </authorList>
    </citation>
    <scope>NUCLEOTIDE SEQUENCE</scope>
    <source>
        <strain evidence="4 5">HSOK</strain>
    </source>
</reference>
<dbReference type="InterPro" id="IPR003599">
    <property type="entry name" value="Ig_sub"/>
</dbReference>
<evidence type="ECO:0000256" key="1">
    <source>
        <dbReference type="SAM" id="MobiDB-lite"/>
    </source>
</evidence>
<dbReference type="PROSITE" id="PS50835">
    <property type="entry name" value="IG_LIKE"/>
    <property type="match status" value="4"/>
</dbReference>
<dbReference type="Pfam" id="PF13927">
    <property type="entry name" value="Ig_3"/>
    <property type="match status" value="1"/>
</dbReference>
<dbReference type="SMART" id="SM00409">
    <property type="entry name" value="IG"/>
    <property type="match status" value="4"/>
</dbReference>
<feature type="domain" description="Ig-like" evidence="3">
    <location>
        <begin position="293"/>
        <end position="382"/>
    </location>
</feature>
<accession>A0A3P9H5N3</accession>
<reference key="1">
    <citation type="journal article" date="2007" name="Nature">
        <title>The medaka draft genome and insights into vertebrate genome evolution.</title>
        <authorList>
            <person name="Kasahara M."/>
            <person name="Naruse K."/>
            <person name="Sasaki S."/>
            <person name="Nakatani Y."/>
            <person name="Qu W."/>
            <person name="Ahsan B."/>
            <person name="Yamada T."/>
            <person name="Nagayasu Y."/>
            <person name="Doi K."/>
            <person name="Kasai Y."/>
            <person name="Jindo T."/>
            <person name="Kobayashi D."/>
            <person name="Shimada A."/>
            <person name="Toyoda A."/>
            <person name="Kuroki Y."/>
            <person name="Fujiyama A."/>
            <person name="Sasaki T."/>
            <person name="Shimizu A."/>
            <person name="Asakawa S."/>
            <person name="Shimizu N."/>
            <person name="Hashimoto S."/>
            <person name="Yang J."/>
            <person name="Lee Y."/>
            <person name="Matsushima K."/>
            <person name="Sugano S."/>
            <person name="Sakaizumi M."/>
            <person name="Narita T."/>
            <person name="Ohishi K."/>
            <person name="Haga S."/>
            <person name="Ohta F."/>
            <person name="Nomoto H."/>
            <person name="Nogata K."/>
            <person name="Morishita T."/>
            <person name="Endo T."/>
            <person name="Shin-I T."/>
            <person name="Takeda H."/>
            <person name="Morishita S."/>
            <person name="Kohara Y."/>
        </authorList>
    </citation>
    <scope>NUCLEOTIDE SEQUENCE [LARGE SCALE GENOMIC DNA]</scope>
    <source>
        <strain>Hd-rR</strain>
    </source>
</reference>
<keyword evidence="2" id="KW-0472">Membrane</keyword>
<evidence type="ECO:0000259" key="3">
    <source>
        <dbReference type="PROSITE" id="PS50835"/>
    </source>
</evidence>
<feature type="region of interest" description="Disordered" evidence="1">
    <location>
        <begin position="460"/>
        <end position="479"/>
    </location>
</feature>
<feature type="transmembrane region" description="Helical" evidence="2">
    <location>
        <begin position="392"/>
        <end position="416"/>
    </location>
</feature>
<dbReference type="Gene3D" id="2.60.40.10">
    <property type="entry name" value="Immunoglobulins"/>
    <property type="match status" value="4"/>
</dbReference>
<dbReference type="PANTHER" id="PTHR46013">
    <property type="entry name" value="VASCULAR CELL ADHESION MOLECULE 1"/>
    <property type="match status" value="1"/>
</dbReference>
<sequence>MERLILTTMLVISGVSSDEILKHQCALRGTSVVLKCKYNNIPGLSVLSINWYKIQKVADKLKYFLLSELPSPTNHVEYMFDHQNGCSLRINDVQFGDEGEYVVGFITTHKEIKGHVHTFLSVKELTAVVHPHQVDEGDTVRLTCVSGCPEQADIMWMREGLPVNTTVFQATKNDAGRYYCAVYQQDSARSASVALTVLYAPTGVFMSVSPAGTVNAGSTVTFTCSSDANPSVTQTGYSLFKDGKLIHSGQNFIISDIHPSQSGQYHCSAWNGIRWRGSSLVKSLGIHLEVQYPPMNITVSVNPERAVEGSRINLTCSCEANTAADTYTWYRRTLSDSSSTPVQVGSGKMLSLVFMMELHSGLYFCNVRSSFGENNSTEVLLAMPESPHDRNLLPILVGTGVCLSAVLLLMGLLLFWKTRKSTLSKKTAAYLSPGVRKSNSDPNAVYGNVTMLPLSSLPDKAHSRAAASQGDSHQNASTSYEDEVSYSTLNIKCRHPKSSVSVDDSRGSHGSRFKEDNCVVYATVVKTS</sequence>
<dbReference type="PANTHER" id="PTHR46013:SF4">
    <property type="entry name" value="B-CELL RECEPTOR CD22-RELATED"/>
    <property type="match status" value="1"/>
</dbReference>
<protein>
    <recommendedName>
        <fullName evidence="3">Ig-like domain-containing protein</fullName>
    </recommendedName>
</protein>
<evidence type="ECO:0000256" key="2">
    <source>
        <dbReference type="SAM" id="Phobius"/>
    </source>
</evidence>
<keyword evidence="2" id="KW-1133">Transmembrane helix</keyword>
<dbReference type="SMART" id="SM00408">
    <property type="entry name" value="IGc2"/>
    <property type="match status" value="4"/>
</dbReference>
<feature type="domain" description="Ig-like" evidence="3">
    <location>
        <begin position="29"/>
        <end position="101"/>
    </location>
</feature>
<name>A0A3P9H5N3_ORYLA</name>
<reference evidence="4" key="3">
    <citation type="submission" date="2025-08" db="UniProtKB">
        <authorList>
            <consortium name="Ensembl"/>
        </authorList>
    </citation>
    <scope>IDENTIFICATION</scope>
    <source>
        <strain evidence="4">HSOK</strain>
    </source>
</reference>
<reference evidence="4" key="4">
    <citation type="submission" date="2025-09" db="UniProtKB">
        <authorList>
            <consortium name="Ensembl"/>
        </authorList>
    </citation>
    <scope>IDENTIFICATION</scope>
    <source>
        <strain evidence="4">HSOK</strain>
    </source>
</reference>
<dbReference type="SUPFAM" id="SSF48726">
    <property type="entry name" value="Immunoglobulin"/>
    <property type="match status" value="4"/>
</dbReference>
<dbReference type="Ensembl" id="ENSORLT00015010072.1">
    <property type="protein sequence ID" value="ENSORLP00015002968.1"/>
    <property type="gene ID" value="ENSORLG00015003685.1"/>
</dbReference>
<proteinExistence type="predicted"/>
<keyword evidence="2" id="KW-0812">Transmembrane</keyword>
<dbReference type="AlphaFoldDB" id="A0A3P9H5N3"/>
<dbReference type="Proteomes" id="UP000265200">
    <property type="component" value="Chromosome 16"/>
</dbReference>
<dbReference type="InterPro" id="IPR013106">
    <property type="entry name" value="Ig_V-set"/>
</dbReference>
<dbReference type="Pfam" id="PF07686">
    <property type="entry name" value="V-set"/>
    <property type="match status" value="1"/>
</dbReference>
<dbReference type="InterPro" id="IPR036179">
    <property type="entry name" value="Ig-like_dom_sf"/>
</dbReference>
<feature type="domain" description="Ig-like" evidence="3">
    <location>
        <begin position="123"/>
        <end position="196"/>
    </location>
</feature>
<dbReference type="InterPro" id="IPR013783">
    <property type="entry name" value="Ig-like_fold"/>
</dbReference>
<feature type="domain" description="Ig-like" evidence="3">
    <location>
        <begin position="201"/>
        <end position="285"/>
    </location>
</feature>
<dbReference type="Pfam" id="PF13895">
    <property type="entry name" value="Ig_2"/>
    <property type="match status" value="2"/>
</dbReference>
<dbReference type="InterPro" id="IPR003598">
    <property type="entry name" value="Ig_sub2"/>
</dbReference>
<evidence type="ECO:0000313" key="4">
    <source>
        <dbReference type="Ensembl" id="ENSORLP00015002968.1"/>
    </source>
</evidence>
<dbReference type="InterPro" id="IPR007110">
    <property type="entry name" value="Ig-like_dom"/>
</dbReference>
<organism evidence="4 5">
    <name type="scientific">Oryzias latipes</name>
    <name type="common">Japanese rice fish</name>
    <name type="synonym">Japanese killifish</name>
    <dbReference type="NCBI Taxonomy" id="8090"/>
    <lineage>
        <taxon>Eukaryota</taxon>
        <taxon>Metazoa</taxon>
        <taxon>Chordata</taxon>
        <taxon>Craniata</taxon>
        <taxon>Vertebrata</taxon>
        <taxon>Euteleostomi</taxon>
        <taxon>Actinopterygii</taxon>
        <taxon>Neopterygii</taxon>
        <taxon>Teleostei</taxon>
        <taxon>Neoteleostei</taxon>
        <taxon>Acanthomorphata</taxon>
        <taxon>Ovalentaria</taxon>
        <taxon>Atherinomorphae</taxon>
        <taxon>Beloniformes</taxon>
        <taxon>Adrianichthyidae</taxon>
        <taxon>Oryziinae</taxon>
        <taxon>Oryzias</taxon>
    </lineage>
</organism>